<dbReference type="Proteomes" id="UP000663864">
    <property type="component" value="Unassembled WGS sequence"/>
</dbReference>
<dbReference type="EMBL" id="CAJOAX010003546">
    <property type="protein sequence ID" value="CAF3860081.1"/>
    <property type="molecule type" value="Genomic_DNA"/>
</dbReference>
<dbReference type="EMBL" id="CAJOBD010001323">
    <property type="protein sequence ID" value="CAF3788012.1"/>
    <property type="molecule type" value="Genomic_DNA"/>
</dbReference>
<organism evidence="3 7">
    <name type="scientific">Rotaria sordida</name>
    <dbReference type="NCBI Taxonomy" id="392033"/>
    <lineage>
        <taxon>Eukaryota</taxon>
        <taxon>Metazoa</taxon>
        <taxon>Spiralia</taxon>
        <taxon>Gnathifera</taxon>
        <taxon>Rotifera</taxon>
        <taxon>Eurotatoria</taxon>
        <taxon>Bdelloidea</taxon>
        <taxon>Philodinida</taxon>
        <taxon>Philodinidae</taxon>
        <taxon>Rotaria</taxon>
    </lineage>
</organism>
<dbReference type="Proteomes" id="UP000663889">
    <property type="component" value="Unassembled WGS sequence"/>
</dbReference>
<evidence type="ECO:0000313" key="1">
    <source>
        <dbReference type="EMBL" id="CAF1233122.1"/>
    </source>
</evidence>
<accession>A0A815E9G5</accession>
<dbReference type="Proteomes" id="UP000663836">
    <property type="component" value="Unassembled WGS sequence"/>
</dbReference>
<reference evidence="3" key="1">
    <citation type="submission" date="2021-02" db="EMBL/GenBank/DDBJ databases">
        <authorList>
            <person name="Nowell W R."/>
        </authorList>
    </citation>
    <scope>NUCLEOTIDE SEQUENCE</scope>
</reference>
<dbReference type="Proteomes" id="UP000663874">
    <property type="component" value="Unassembled WGS sequence"/>
</dbReference>
<evidence type="ECO:0000313" key="6">
    <source>
        <dbReference type="EMBL" id="CAF4011730.1"/>
    </source>
</evidence>
<protein>
    <submittedName>
        <fullName evidence="3">Uncharacterized protein</fullName>
    </submittedName>
</protein>
<sequence>MSDKNKLHYYFAIKLTSSYEKCDIHQVTATNRNIIITNEILVLDELAGGSSTLLSSSTLTDFESRNQDSDNLN</sequence>
<dbReference type="AlphaFoldDB" id="A0A815E9G5"/>
<dbReference type="EMBL" id="CAJNOU010001920">
    <property type="protein sequence ID" value="CAF1269485.1"/>
    <property type="molecule type" value="Genomic_DNA"/>
</dbReference>
<proteinExistence type="predicted"/>
<name>A0A815E9G5_9BILA</name>
<comment type="caution">
    <text evidence="3">The sequence shown here is derived from an EMBL/GenBank/DDBJ whole genome shotgun (WGS) entry which is preliminary data.</text>
</comment>
<dbReference type="Proteomes" id="UP000663823">
    <property type="component" value="Unassembled WGS sequence"/>
</dbReference>
<evidence type="ECO:0000313" key="7">
    <source>
        <dbReference type="Proteomes" id="UP000663864"/>
    </source>
</evidence>
<gene>
    <name evidence="6" type="ORF">FNK824_LOCUS26542</name>
    <name evidence="4" type="ORF">JBS370_LOCUS14577</name>
    <name evidence="5" type="ORF">OTI717_LOCUS21648</name>
    <name evidence="1" type="ORF">RFH988_LOCUS26275</name>
    <name evidence="2" type="ORF">SEV965_LOCUS24672</name>
    <name evidence="3" type="ORF">ZHD862_LOCUS28535</name>
</gene>
<dbReference type="EMBL" id="CAJNOT010002390">
    <property type="protein sequence ID" value="CAF1311913.1"/>
    <property type="molecule type" value="Genomic_DNA"/>
</dbReference>
<evidence type="ECO:0000313" key="2">
    <source>
        <dbReference type="EMBL" id="CAF1269485.1"/>
    </source>
</evidence>
<evidence type="ECO:0000313" key="3">
    <source>
        <dbReference type="EMBL" id="CAF1311913.1"/>
    </source>
</evidence>
<dbReference type="EMBL" id="CAJNOO010002072">
    <property type="protein sequence ID" value="CAF1233122.1"/>
    <property type="molecule type" value="Genomic_DNA"/>
</dbReference>
<dbReference type="EMBL" id="CAJOBE010006607">
    <property type="protein sequence ID" value="CAF4011730.1"/>
    <property type="molecule type" value="Genomic_DNA"/>
</dbReference>
<evidence type="ECO:0000313" key="5">
    <source>
        <dbReference type="EMBL" id="CAF3860081.1"/>
    </source>
</evidence>
<dbReference type="Proteomes" id="UP000663882">
    <property type="component" value="Unassembled WGS sequence"/>
</dbReference>
<evidence type="ECO:0000313" key="4">
    <source>
        <dbReference type="EMBL" id="CAF3788012.1"/>
    </source>
</evidence>